<name>A0A9W6ZVD2_9STRA</name>
<evidence type="ECO:0000313" key="2">
    <source>
        <dbReference type="EMBL" id="GMH58042.1"/>
    </source>
</evidence>
<dbReference type="InterPro" id="IPR036322">
    <property type="entry name" value="WD40_repeat_dom_sf"/>
</dbReference>
<dbReference type="GO" id="GO:0000398">
    <property type="term" value="P:mRNA splicing, via spliceosome"/>
    <property type="evidence" value="ECO:0007669"/>
    <property type="project" value="InterPro"/>
</dbReference>
<dbReference type="PROSITE" id="PS50294">
    <property type="entry name" value="WD_REPEATS_REGION"/>
    <property type="match status" value="1"/>
</dbReference>
<proteinExistence type="predicted"/>
<dbReference type="OrthoDB" id="538223at2759"/>
<dbReference type="InterPro" id="IPR015943">
    <property type="entry name" value="WD40/YVTN_repeat-like_dom_sf"/>
</dbReference>
<feature type="repeat" description="WD" evidence="1">
    <location>
        <begin position="301"/>
        <end position="342"/>
    </location>
</feature>
<dbReference type="AlphaFoldDB" id="A0A9W6ZVD2"/>
<feature type="repeat" description="WD" evidence="1">
    <location>
        <begin position="259"/>
        <end position="300"/>
    </location>
</feature>
<dbReference type="SMART" id="SM00320">
    <property type="entry name" value="WD40"/>
    <property type="match status" value="6"/>
</dbReference>
<dbReference type="EMBL" id="BRXZ01002250">
    <property type="protein sequence ID" value="GMH58042.1"/>
    <property type="molecule type" value="Genomic_DNA"/>
</dbReference>
<dbReference type="SUPFAM" id="SSF50978">
    <property type="entry name" value="WD40 repeat-like"/>
    <property type="match status" value="1"/>
</dbReference>
<dbReference type="InterPro" id="IPR045184">
    <property type="entry name" value="SMU1"/>
</dbReference>
<gene>
    <name evidence="2" type="ORF">TrRE_jg4840</name>
</gene>
<organism evidence="2 3">
    <name type="scientific">Triparma retinervis</name>
    <dbReference type="NCBI Taxonomy" id="2557542"/>
    <lineage>
        <taxon>Eukaryota</taxon>
        <taxon>Sar</taxon>
        <taxon>Stramenopiles</taxon>
        <taxon>Ochrophyta</taxon>
        <taxon>Bolidophyceae</taxon>
        <taxon>Parmales</taxon>
        <taxon>Triparmaceae</taxon>
        <taxon>Triparma</taxon>
    </lineage>
</organism>
<evidence type="ECO:0000256" key="1">
    <source>
        <dbReference type="PROSITE-ProRule" id="PRU00221"/>
    </source>
</evidence>
<dbReference type="Pfam" id="PF00400">
    <property type="entry name" value="WD40"/>
    <property type="match status" value="4"/>
</dbReference>
<feature type="repeat" description="WD" evidence="1">
    <location>
        <begin position="216"/>
        <end position="257"/>
    </location>
</feature>
<protein>
    <submittedName>
        <fullName evidence="2">Uncharacterized protein</fullName>
    </submittedName>
</protein>
<accession>A0A9W6ZVD2</accession>
<dbReference type="Gene3D" id="2.130.10.10">
    <property type="entry name" value="YVTN repeat-like/Quinoprotein amine dehydrogenase"/>
    <property type="match status" value="2"/>
</dbReference>
<keyword evidence="3" id="KW-1185">Reference proteome</keyword>
<feature type="repeat" description="WD" evidence="1">
    <location>
        <begin position="174"/>
        <end position="197"/>
    </location>
</feature>
<keyword evidence="1" id="KW-0853">WD repeat</keyword>
<dbReference type="InterPro" id="IPR001680">
    <property type="entry name" value="WD40_rpt"/>
</dbReference>
<dbReference type="PANTHER" id="PTHR22848">
    <property type="entry name" value="WD40 REPEAT PROTEIN"/>
    <property type="match status" value="1"/>
</dbReference>
<comment type="caution">
    <text evidence="2">The sequence shown here is derived from an EMBL/GenBank/DDBJ whole genome shotgun (WGS) entry which is preliminary data.</text>
</comment>
<sequence>MDAIPQDLLLDVKEMTILELCEVDQKMAMLAFRALDNGENIFSGEAKVRVDRALMSASSVSYGSKSGVTKQGRRDAIGKKLEKYIPTAPSDRLTALITQALQWQRHTGTLPLTDPSEHDDPSVIAPASFDLVTGLPPSFATEVPENLTKRSDVDVVPSQQYGVVKFSKKTYAETVSFLPDGSGILTGSTDGFVEVWNHTTCKLRTEDLPYQANEEIMLHDTNVLSVCSSPDGTMLGTGDSAGCVKVWGLMSGKCVRKFQEAHTKGVLSLTFVKDGSKILSGSQDGLIREFGLRSAKMTQEFRGHGSYVTSIQLMKNESMLVSSSADATVKVWHCGTGDCLQTLVLPSISGSAANAISINTVLPLDSDGSALVVVPKGPNAYIMGREKGDVVREFKAERGDFVCGCLSPRGKFFYAVSSEGSSNLLHCFDVASGATEKVMEVCDYDVLGITHHPNKNILATWANEGNRGKVKLWVPERD</sequence>
<evidence type="ECO:0000313" key="3">
    <source>
        <dbReference type="Proteomes" id="UP001165082"/>
    </source>
</evidence>
<dbReference type="Proteomes" id="UP001165082">
    <property type="component" value="Unassembled WGS sequence"/>
</dbReference>
<reference evidence="2" key="1">
    <citation type="submission" date="2022-07" db="EMBL/GenBank/DDBJ databases">
        <title>Genome analysis of Parmales, a sister group of diatoms, reveals the evolutionary specialization of diatoms from phago-mixotrophs to photoautotrophs.</title>
        <authorList>
            <person name="Ban H."/>
            <person name="Sato S."/>
            <person name="Yoshikawa S."/>
            <person name="Kazumasa Y."/>
            <person name="Nakamura Y."/>
            <person name="Ichinomiya M."/>
            <person name="Saitoh K."/>
            <person name="Sato N."/>
            <person name="Blanc-Mathieu R."/>
            <person name="Endo H."/>
            <person name="Kuwata A."/>
            <person name="Ogata H."/>
        </authorList>
    </citation>
    <scope>NUCLEOTIDE SEQUENCE</scope>
</reference>
<dbReference type="PROSITE" id="PS50082">
    <property type="entry name" value="WD_REPEATS_2"/>
    <property type="match status" value="4"/>
</dbReference>